<gene>
    <name evidence="4" type="ORF">V5F32_08780</name>
</gene>
<keyword evidence="5" id="KW-1185">Reference proteome</keyword>
<dbReference type="InterPro" id="IPR000073">
    <property type="entry name" value="AB_hydrolase_1"/>
</dbReference>
<proteinExistence type="predicted"/>
<dbReference type="InterPro" id="IPR051340">
    <property type="entry name" value="Haloalkane_dehalogenase"/>
</dbReference>
<organism evidence="4 5">
    <name type="scientific">Xanthobacter oligotrophicus</name>
    <dbReference type="NCBI Taxonomy" id="2607286"/>
    <lineage>
        <taxon>Bacteria</taxon>
        <taxon>Pseudomonadati</taxon>
        <taxon>Pseudomonadota</taxon>
        <taxon>Alphaproteobacteria</taxon>
        <taxon>Hyphomicrobiales</taxon>
        <taxon>Xanthobacteraceae</taxon>
        <taxon>Xanthobacter</taxon>
    </lineage>
</organism>
<reference evidence="4 5" key="1">
    <citation type="submission" date="2024-02" db="EMBL/GenBank/DDBJ databases">
        <title>Expansion and revision of Xanthobacter and proposal of Roseixanthobacter gen. nov.</title>
        <authorList>
            <person name="Soltysiak M.P.M."/>
            <person name="Jalihal A."/>
            <person name="Ory A."/>
            <person name="Chrisophersen C."/>
            <person name="Lee A.D."/>
            <person name="Boulton J."/>
            <person name="Springer M."/>
        </authorList>
    </citation>
    <scope>NUCLEOTIDE SEQUENCE [LARGE SCALE GENOMIC DNA]</scope>
    <source>
        <strain evidence="4 5">23A</strain>
    </source>
</reference>
<dbReference type="PRINTS" id="PR00412">
    <property type="entry name" value="EPOXHYDRLASE"/>
</dbReference>
<name>A0ABW6ZWN0_9HYPH</name>
<dbReference type="Gene3D" id="3.40.50.1820">
    <property type="entry name" value="alpha/beta hydrolase"/>
    <property type="match status" value="1"/>
</dbReference>
<dbReference type="SUPFAM" id="SSF53474">
    <property type="entry name" value="alpha/beta-Hydrolases"/>
    <property type="match status" value="1"/>
</dbReference>
<dbReference type="RefSeq" id="WP_393992160.1">
    <property type="nucleotide sequence ID" value="NZ_JBAFVH010000004.1"/>
</dbReference>
<dbReference type="Proteomes" id="UP001604002">
    <property type="component" value="Unassembled WGS sequence"/>
</dbReference>
<evidence type="ECO:0000313" key="4">
    <source>
        <dbReference type="EMBL" id="MFG1372256.1"/>
    </source>
</evidence>
<keyword evidence="1 4" id="KW-0378">Hydrolase</keyword>
<keyword evidence="2" id="KW-0732">Signal</keyword>
<accession>A0ABW6ZWN0</accession>
<protein>
    <submittedName>
        <fullName evidence="4">Alpha/beta hydrolase</fullName>
    </submittedName>
</protein>
<dbReference type="Pfam" id="PF00561">
    <property type="entry name" value="Abhydrolase_1"/>
    <property type="match status" value="1"/>
</dbReference>
<dbReference type="InterPro" id="IPR000639">
    <property type="entry name" value="Epox_hydrolase-like"/>
</dbReference>
<sequence>MPSLSRTLLAIGATALCLGLPLPAARSAPPAGAPGASQPVLSPTIHYRSKTIDGIDVFYREAGPADAPVLLLLHGFPSSSHMFRNLIPLLADRYRVIAPDYPGFGHRAVPDRTRFSYGFAAYAGLVDRLMGELHASSYALYVMDYGAPVGYRLALMHPDRVTALVVQNGNAYEEGLSPFWSPLKAYWADGSHANRNALRAGLTREATRAQYVNGVSDVSRIDPDTWLVDQALLDRPGVDEIMLDLFKDYASNVALYPAFHAYFRDRHPPTLIVWGANDEIFPAAGAQAYLKDLPKAELHLLDSGHFALEDKGSEIASLMRDFLARSLPVKGDRPAAR</sequence>
<feature type="domain" description="AB hydrolase-1" evidence="3">
    <location>
        <begin position="68"/>
        <end position="311"/>
    </location>
</feature>
<evidence type="ECO:0000256" key="1">
    <source>
        <dbReference type="ARBA" id="ARBA00022801"/>
    </source>
</evidence>
<comment type="caution">
    <text evidence="4">The sequence shown here is derived from an EMBL/GenBank/DDBJ whole genome shotgun (WGS) entry which is preliminary data.</text>
</comment>
<dbReference type="InterPro" id="IPR029058">
    <property type="entry name" value="AB_hydrolase_fold"/>
</dbReference>
<evidence type="ECO:0000313" key="5">
    <source>
        <dbReference type="Proteomes" id="UP001604002"/>
    </source>
</evidence>
<dbReference type="GO" id="GO:0016787">
    <property type="term" value="F:hydrolase activity"/>
    <property type="evidence" value="ECO:0007669"/>
    <property type="project" value="UniProtKB-KW"/>
</dbReference>
<dbReference type="PANTHER" id="PTHR42977">
    <property type="entry name" value="HYDROLASE-RELATED"/>
    <property type="match status" value="1"/>
</dbReference>
<feature type="signal peptide" evidence="2">
    <location>
        <begin position="1"/>
        <end position="24"/>
    </location>
</feature>
<evidence type="ECO:0000259" key="3">
    <source>
        <dbReference type="Pfam" id="PF00561"/>
    </source>
</evidence>
<dbReference type="PANTHER" id="PTHR42977:SF3">
    <property type="entry name" value="AB HYDROLASE-1 DOMAIN-CONTAINING PROTEIN"/>
    <property type="match status" value="1"/>
</dbReference>
<dbReference type="EMBL" id="JBAFVH010000004">
    <property type="protein sequence ID" value="MFG1372256.1"/>
    <property type="molecule type" value="Genomic_DNA"/>
</dbReference>
<evidence type="ECO:0000256" key="2">
    <source>
        <dbReference type="SAM" id="SignalP"/>
    </source>
</evidence>
<feature type="chain" id="PRO_5046166472" evidence="2">
    <location>
        <begin position="25"/>
        <end position="337"/>
    </location>
</feature>
<dbReference type="PRINTS" id="PR00111">
    <property type="entry name" value="ABHYDROLASE"/>
</dbReference>